<dbReference type="GO" id="GO:0016151">
    <property type="term" value="F:nickel cation binding"/>
    <property type="evidence" value="ECO:0007669"/>
    <property type="project" value="UniProtKB-UniRule"/>
</dbReference>
<dbReference type="GO" id="GO:0008270">
    <property type="term" value="F:zinc ion binding"/>
    <property type="evidence" value="ECO:0007669"/>
    <property type="project" value="UniProtKB-UniRule"/>
</dbReference>
<dbReference type="PANTHER" id="PTHR34535">
    <property type="entry name" value="HYDROGENASE MATURATION FACTOR HYPA"/>
    <property type="match status" value="1"/>
</dbReference>
<evidence type="ECO:0000313" key="7">
    <source>
        <dbReference type="Proteomes" id="UP000267841"/>
    </source>
</evidence>
<dbReference type="InterPro" id="IPR020538">
    <property type="entry name" value="Hydgase_Ni_incorp_HypA/HybF_CS"/>
</dbReference>
<evidence type="ECO:0000256" key="3">
    <source>
        <dbReference type="ARBA" id="ARBA00022723"/>
    </source>
</evidence>
<keyword evidence="4 5" id="KW-0862">Zinc</keyword>
<dbReference type="OrthoDB" id="9800361at2"/>
<name>A0A497XPH5_9AQUI</name>
<sequence>MHEFSIVQSLLGLIEKHARENRASSVTKVVIQVGVLSGVEPHLLDIAFNTFKEGTIASGAELVIEVEPLRILCLDCNGEFTKEELSAVCPNCNSLNTKVTGGEDLFLKSMEMECDEEAQDKA</sequence>
<feature type="binding site" evidence="5">
    <location>
        <position position="92"/>
    </location>
    <ligand>
        <name>Zn(2+)</name>
        <dbReference type="ChEBI" id="CHEBI:29105"/>
    </ligand>
</feature>
<evidence type="ECO:0000256" key="1">
    <source>
        <dbReference type="ARBA" id="ARBA00010748"/>
    </source>
</evidence>
<proteinExistence type="inferred from homology"/>
<dbReference type="Pfam" id="PF01155">
    <property type="entry name" value="HypA"/>
    <property type="match status" value="1"/>
</dbReference>
<dbReference type="PANTHER" id="PTHR34535:SF3">
    <property type="entry name" value="HYDROGENASE MATURATION FACTOR HYPA"/>
    <property type="match status" value="1"/>
</dbReference>
<dbReference type="HAMAP" id="MF_00213">
    <property type="entry name" value="HypA_HybF"/>
    <property type="match status" value="1"/>
</dbReference>
<organism evidence="6 7">
    <name type="scientific">Hydrogenivirga caldilitoris</name>
    <dbReference type="NCBI Taxonomy" id="246264"/>
    <lineage>
        <taxon>Bacteria</taxon>
        <taxon>Pseudomonadati</taxon>
        <taxon>Aquificota</taxon>
        <taxon>Aquificia</taxon>
        <taxon>Aquificales</taxon>
        <taxon>Aquificaceae</taxon>
        <taxon>Hydrogenivirga</taxon>
    </lineage>
</organism>
<keyword evidence="7" id="KW-1185">Reference proteome</keyword>
<evidence type="ECO:0000256" key="2">
    <source>
        <dbReference type="ARBA" id="ARBA00022596"/>
    </source>
</evidence>
<evidence type="ECO:0000313" key="6">
    <source>
        <dbReference type="EMBL" id="RLJ70788.1"/>
    </source>
</evidence>
<evidence type="ECO:0000256" key="4">
    <source>
        <dbReference type="ARBA" id="ARBA00022833"/>
    </source>
</evidence>
<dbReference type="EMBL" id="RCCJ01000001">
    <property type="protein sequence ID" value="RLJ70788.1"/>
    <property type="molecule type" value="Genomic_DNA"/>
</dbReference>
<feature type="binding site" evidence="5">
    <location>
        <position position="76"/>
    </location>
    <ligand>
        <name>Zn(2+)</name>
        <dbReference type="ChEBI" id="CHEBI:29105"/>
    </ligand>
</feature>
<dbReference type="InterPro" id="IPR000688">
    <property type="entry name" value="HypA/HybF"/>
</dbReference>
<protein>
    <recommendedName>
        <fullName evidence="5">Hydrogenase maturation factor HypA</fullName>
    </recommendedName>
</protein>
<keyword evidence="3 5" id="KW-0479">Metal-binding</keyword>
<dbReference type="NCBIfam" id="TIGR00100">
    <property type="entry name" value="hypA"/>
    <property type="match status" value="1"/>
</dbReference>
<feature type="binding site" evidence="5">
    <location>
        <position position="89"/>
    </location>
    <ligand>
        <name>Zn(2+)</name>
        <dbReference type="ChEBI" id="CHEBI:29105"/>
    </ligand>
</feature>
<accession>A0A497XPH5</accession>
<keyword evidence="2 5" id="KW-0533">Nickel</keyword>
<feature type="binding site" evidence="5">
    <location>
        <position position="73"/>
    </location>
    <ligand>
        <name>Zn(2+)</name>
        <dbReference type="ChEBI" id="CHEBI:29105"/>
    </ligand>
</feature>
<comment type="similarity">
    <text evidence="1 5">Belongs to the HypA/HybF family.</text>
</comment>
<comment type="caution">
    <text evidence="6">The sequence shown here is derived from an EMBL/GenBank/DDBJ whole genome shotgun (WGS) entry which is preliminary data.</text>
</comment>
<dbReference type="PROSITE" id="PS01249">
    <property type="entry name" value="HYPA"/>
    <property type="match status" value="1"/>
</dbReference>
<dbReference type="AlphaFoldDB" id="A0A497XPH5"/>
<dbReference type="GO" id="GO:0051604">
    <property type="term" value="P:protein maturation"/>
    <property type="evidence" value="ECO:0007669"/>
    <property type="project" value="InterPro"/>
</dbReference>
<reference evidence="6 7" key="1">
    <citation type="submission" date="2018-10" db="EMBL/GenBank/DDBJ databases">
        <title>Genomic Encyclopedia of Archaeal and Bacterial Type Strains, Phase II (KMG-II): from individual species to whole genera.</title>
        <authorList>
            <person name="Goeker M."/>
        </authorList>
    </citation>
    <scope>NUCLEOTIDE SEQUENCE [LARGE SCALE GENOMIC DNA]</scope>
    <source>
        <strain evidence="6 7">DSM 16510</strain>
    </source>
</reference>
<dbReference type="Proteomes" id="UP000267841">
    <property type="component" value="Unassembled WGS sequence"/>
</dbReference>
<feature type="binding site" evidence="5">
    <location>
        <position position="2"/>
    </location>
    <ligand>
        <name>Ni(2+)</name>
        <dbReference type="ChEBI" id="CHEBI:49786"/>
    </ligand>
</feature>
<comment type="function">
    <text evidence="5">Involved in the maturation of [NiFe] hydrogenases. Required for nickel insertion into the metal center of the hydrogenase.</text>
</comment>
<dbReference type="Gene3D" id="3.30.2320.80">
    <property type="match status" value="1"/>
</dbReference>
<dbReference type="PIRSF" id="PIRSF004761">
    <property type="entry name" value="Hydrgn_mat_HypA"/>
    <property type="match status" value="1"/>
</dbReference>
<evidence type="ECO:0000256" key="5">
    <source>
        <dbReference type="HAMAP-Rule" id="MF_00213"/>
    </source>
</evidence>
<dbReference type="RefSeq" id="WP_121011054.1">
    <property type="nucleotide sequence ID" value="NZ_RCCJ01000001.1"/>
</dbReference>
<gene>
    <name evidence="5" type="primary">hypA</name>
    <name evidence="6" type="ORF">BCF55_1071</name>
</gene>